<feature type="binding site" evidence="12">
    <location>
        <begin position="195"/>
        <end position="198"/>
    </location>
    <ligand>
        <name>substrate</name>
    </ligand>
</feature>
<evidence type="ECO:0000256" key="2">
    <source>
        <dbReference type="ARBA" id="ARBA00022670"/>
    </source>
</evidence>
<sequence>MLLPYLALSTISNGRILALVEGLSTCERLQCDTTVGYGGSPDESGETTLDALIVDGLGVRMGAVANLHRVKDAAKVAWAIMNYTKHTMLVGEAATKFAIQMGFKEETLTTNVSKKMMDMWKTNNCQPNFWQNVSPNPEYSCGPYKPVNQTYIGKNKKRFIDRFHHDTIGMVIIDSDRNVTAGTSTNGARYKIPGRVGDSPIPGSGAYALEGVGGAAATGDGDIMMRFLPSYQTVDWMRKGTKPVKAARKTLQTIIEINPKFQGAIIAADVNGRFGAACANLGIFKYSIGEKGKTRVESVPCI</sequence>
<comment type="similarity">
    <text evidence="1">Belongs to the Ntn-hydrolase family.</text>
</comment>
<reference evidence="15" key="1">
    <citation type="submission" date="2016-11" db="UniProtKB">
        <authorList>
            <consortium name="WormBaseParasite"/>
        </authorList>
    </citation>
    <scope>IDENTIFICATION</scope>
</reference>
<evidence type="ECO:0000256" key="10">
    <source>
        <dbReference type="ARBA" id="ARBA00080645"/>
    </source>
</evidence>
<protein>
    <recommendedName>
        <fullName evidence="7">N(4)-(beta-N-acetylglucosaminyl)-L-asparaginase</fullName>
        <ecNumber evidence="7">3.5.1.26</ecNumber>
    </recommendedName>
    <alternativeName>
        <fullName evidence="9">Aspartylglucosaminidase</fullName>
    </alternativeName>
    <alternativeName>
        <fullName evidence="8">Glycosylasparaginase</fullName>
    </alternativeName>
    <alternativeName>
        <fullName evidence="10">N4-(N-acetyl-beta-glucosaminyl)-L-asparagine amidase</fullName>
    </alternativeName>
</protein>
<dbReference type="AlphaFoldDB" id="A0A1I7XGM3"/>
<dbReference type="WBParaSite" id="Hba_16902">
    <property type="protein sequence ID" value="Hba_16902"/>
    <property type="gene ID" value="Hba_16902"/>
</dbReference>
<evidence type="ECO:0000256" key="11">
    <source>
        <dbReference type="PIRSR" id="PIRSR600246-1"/>
    </source>
</evidence>
<dbReference type="GO" id="GO:0003948">
    <property type="term" value="F:N4-(beta-N-acetylglucosaminyl)-L-asparaginase activity"/>
    <property type="evidence" value="ECO:0007669"/>
    <property type="project" value="UniProtKB-EC"/>
</dbReference>
<comment type="function">
    <text evidence="6">Cleaves the GlcNAc-Asn bond which joins oligosaccharides to the peptide of asparagine-linked glycoproteins.</text>
</comment>
<keyword evidence="2" id="KW-0645">Protease</keyword>
<organism evidence="14 15">
    <name type="scientific">Heterorhabditis bacteriophora</name>
    <name type="common">Entomopathogenic nematode worm</name>
    <dbReference type="NCBI Taxonomy" id="37862"/>
    <lineage>
        <taxon>Eukaryota</taxon>
        <taxon>Metazoa</taxon>
        <taxon>Ecdysozoa</taxon>
        <taxon>Nematoda</taxon>
        <taxon>Chromadorea</taxon>
        <taxon>Rhabditida</taxon>
        <taxon>Rhabditina</taxon>
        <taxon>Rhabditomorpha</taxon>
        <taxon>Strongyloidea</taxon>
        <taxon>Heterorhabditidae</taxon>
        <taxon>Heterorhabditis</taxon>
    </lineage>
</organism>
<feature type="site" description="Cleavage; by autolysis" evidence="13">
    <location>
        <begin position="166"/>
        <end position="167"/>
    </location>
</feature>
<dbReference type="GO" id="GO:0006508">
    <property type="term" value="P:proteolysis"/>
    <property type="evidence" value="ECO:0007669"/>
    <property type="project" value="UniProtKB-KW"/>
</dbReference>
<dbReference type="PANTHER" id="PTHR10188">
    <property type="entry name" value="L-ASPARAGINASE"/>
    <property type="match status" value="1"/>
</dbReference>
<dbReference type="SUPFAM" id="SSF56235">
    <property type="entry name" value="N-terminal nucleophile aminohydrolases (Ntn hydrolases)"/>
    <property type="match status" value="1"/>
</dbReference>
<dbReference type="GO" id="GO:0005764">
    <property type="term" value="C:lysosome"/>
    <property type="evidence" value="ECO:0007669"/>
    <property type="project" value="TreeGrafter"/>
</dbReference>
<dbReference type="CDD" id="cd04513">
    <property type="entry name" value="Glycosylasparaginase"/>
    <property type="match status" value="1"/>
</dbReference>
<name>A0A1I7XGM3_HETBA</name>
<dbReference type="EC" id="3.5.1.26" evidence="7"/>
<evidence type="ECO:0000256" key="5">
    <source>
        <dbReference type="ARBA" id="ARBA00050421"/>
    </source>
</evidence>
<evidence type="ECO:0000256" key="12">
    <source>
        <dbReference type="PIRSR" id="PIRSR600246-2"/>
    </source>
</evidence>
<dbReference type="FunFam" id="3.60.20.30:FF:000003">
    <property type="entry name" value="N(4)-(Beta-N-acetylglucosaminyl)-L-asparaginase isoform X1"/>
    <property type="match status" value="1"/>
</dbReference>
<comment type="catalytic activity">
    <reaction evidence="5">
        <text>N(4)-(beta-N-acetyl-D-glucosaminyl)-L-asparagine + H2O = N-acetyl-beta-D-glucosaminylamine + L-aspartate + H(+)</text>
        <dbReference type="Rhea" id="RHEA:11544"/>
        <dbReference type="ChEBI" id="CHEBI:15377"/>
        <dbReference type="ChEBI" id="CHEBI:15378"/>
        <dbReference type="ChEBI" id="CHEBI:15947"/>
        <dbReference type="ChEBI" id="CHEBI:29991"/>
        <dbReference type="ChEBI" id="CHEBI:58080"/>
        <dbReference type="EC" id="3.5.1.26"/>
    </reaction>
</comment>
<evidence type="ECO:0000256" key="9">
    <source>
        <dbReference type="ARBA" id="ARBA00079301"/>
    </source>
</evidence>
<evidence type="ECO:0000256" key="3">
    <source>
        <dbReference type="ARBA" id="ARBA00022801"/>
    </source>
</evidence>
<dbReference type="Pfam" id="PF01112">
    <property type="entry name" value="Asparaginase_2"/>
    <property type="match status" value="1"/>
</dbReference>
<accession>A0A1I7XGM3</accession>
<keyword evidence="3" id="KW-0378">Hydrolase</keyword>
<feature type="active site" description="Nucleophile" evidence="11">
    <location>
        <position position="167"/>
    </location>
</feature>
<keyword evidence="14" id="KW-1185">Reference proteome</keyword>
<dbReference type="Gene3D" id="3.60.20.30">
    <property type="entry name" value="(Glycosyl)asparaginase"/>
    <property type="match status" value="1"/>
</dbReference>
<keyword evidence="4" id="KW-0068">Autocatalytic cleavage</keyword>
<dbReference type="InterPro" id="IPR029055">
    <property type="entry name" value="Ntn_hydrolases_N"/>
</dbReference>
<evidence type="ECO:0000256" key="7">
    <source>
        <dbReference type="ARBA" id="ARBA00066729"/>
    </source>
</evidence>
<dbReference type="PANTHER" id="PTHR10188:SF6">
    <property type="entry name" value="N(4)-(BETA-N-ACETYLGLUCOSAMINYL)-L-ASPARAGINASE"/>
    <property type="match status" value="1"/>
</dbReference>
<evidence type="ECO:0000256" key="8">
    <source>
        <dbReference type="ARBA" id="ARBA00078726"/>
    </source>
</evidence>
<feature type="binding site" evidence="12">
    <location>
        <begin position="218"/>
        <end position="221"/>
    </location>
    <ligand>
        <name>substrate</name>
    </ligand>
</feature>
<dbReference type="GO" id="GO:0008233">
    <property type="term" value="F:peptidase activity"/>
    <property type="evidence" value="ECO:0007669"/>
    <property type="project" value="UniProtKB-KW"/>
</dbReference>
<evidence type="ECO:0000256" key="6">
    <source>
        <dbReference type="ARBA" id="ARBA00053295"/>
    </source>
</evidence>
<evidence type="ECO:0000256" key="13">
    <source>
        <dbReference type="PIRSR" id="PIRSR600246-3"/>
    </source>
</evidence>
<evidence type="ECO:0000256" key="4">
    <source>
        <dbReference type="ARBA" id="ARBA00022813"/>
    </source>
</evidence>
<evidence type="ECO:0000256" key="1">
    <source>
        <dbReference type="ARBA" id="ARBA00010872"/>
    </source>
</evidence>
<dbReference type="InterPro" id="IPR000246">
    <property type="entry name" value="Peptidase_T2"/>
</dbReference>
<dbReference type="Proteomes" id="UP000095283">
    <property type="component" value="Unplaced"/>
</dbReference>
<evidence type="ECO:0000313" key="15">
    <source>
        <dbReference type="WBParaSite" id="Hba_16902"/>
    </source>
</evidence>
<proteinExistence type="inferred from homology"/>
<evidence type="ECO:0000313" key="14">
    <source>
        <dbReference type="Proteomes" id="UP000095283"/>
    </source>
</evidence>